<dbReference type="KEGG" id="sfol:H3H32_33375"/>
<dbReference type="RefSeq" id="WP_182460033.1">
    <property type="nucleotide sequence ID" value="NZ_CP059732.1"/>
</dbReference>
<proteinExistence type="predicted"/>
<dbReference type="Proteomes" id="UP000515369">
    <property type="component" value="Chromosome"/>
</dbReference>
<organism evidence="1 2">
    <name type="scientific">Spirosoma foliorum</name>
    <dbReference type="NCBI Taxonomy" id="2710596"/>
    <lineage>
        <taxon>Bacteria</taxon>
        <taxon>Pseudomonadati</taxon>
        <taxon>Bacteroidota</taxon>
        <taxon>Cytophagia</taxon>
        <taxon>Cytophagales</taxon>
        <taxon>Cytophagaceae</taxon>
        <taxon>Spirosoma</taxon>
    </lineage>
</organism>
<dbReference type="InterPro" id="IPR025427">
    <property type="entry name" value="DUF4160"/>
</dbReference>
<gene>
    <name evidence="1" type="ORF">H3H32_33375</name>
</gene>
<evidence type="ECO:0000313" key="2">
    <source>
        <dbReference type="Proteomes" id="UP000515369"/>
    </source>
</evidence>
<keyword evidence="2" id="KW-1185">Reference proteome</keyword>
<dbReference type="AlphaFoldDB" id="A0A7G5GV45"/>
<reference evidence="1 2" key="1">
    <citation type="submission" date="2020-07" db="EMBL/GenBank/DDBJ databases">
        <title>Spirosoma foliorum sp. nov., isolated from the leaves on the Nejang mountain Korea, Republic of.</title>
        <authorList>
            <person name="Ho H."/>
            <person name="Lee Y.-J."/>
            <person name="Nurcahyanto D.-A."/>
            <person name="Kim S.-G."/>
        </authorList>
    </citation>
    <scope>NUCLEOTIDE SEQUENCE [LARGE SCALE GENOMIC DNA]</scope>
    <source>
        <strain evidence="1 2">PL0136</strain>
    </source>
</reference>
<dbReference type="EMBL" id="CP059732">
    <property type="protein sequence ID" value="QMW02737.1"/>
    <property type="molecule type" value="Genomic_DNA"/>
</dbReference>
<dbReference type="Pfam" id="PF13711">
    <property type="entry name" value="DUF4160"/>
    <property type="match status" value="1"/>
</dbReference>
<protein>
    <submittedName>
        <fullName evidence="1">DUF4160 domain-containing protein</fullName>
    </submittedName>
</protein>
<sequence>MPEISRFYGIIIRMFYNDHNPPHFHAIYGNDEALINIQTLEYIEGKLPKRARALVTEWAIEHREELVNNWEKARKPEDLLPIDPLN</sequence>
<accession>A0A7G5GV45</accession>
<evidence type="ECO:0000313" key="1">
    <source>
        <dbReference type="EMBL" id="QMW02737.1"/>
    </source>
</evidence>
<name>A0A7G5GV45_9BACT</name>